<dbReference type="SUPFAM" id="SSF56235">
    <property type="entry name" value="N-terminal nucleophile aminohydrolases (Ntn hydrolases)"/>
    <property type="match status" value="1"/>
</dbReference>
<dbReference type="Gene3D" id="3.60.20.10">
    <property type="entry name" value="Glutamine Phosphoribosylpyrophosphate, subunit 1, domain 1"/>
    <property type="match status" value="1"/>
</dbReference>
<dbReference type="InterPro" id="IPR017932">
    <property type="entry name" value="GATase_2_dom"/>
</dbReference>
<dbReference type="PANTHER" id="PTHR45937:SF1">
    <property type="entry name" value="ASPARAGINE SYNTHETASE DOMAIN-CONTAINING PROTEIN 1"/>
    <property type="match status" value="1"/>
</dbReference>
<accession>A0A4P9ZIH9</accession>
<dbReference type="SUPFAM" id="SSF52402">
    <property type="entry name" value="Adenine nucleotide alpha hydrolases-like"/>
    <property type="match status" value="1"/>
</dbReference>
<keyword evidence="7" id="KW-1185">Reference proteome</keyword>
<evidence type="ECO:0000259" key="4">
    <source>
        <dbReference type="Pfam" id="PF00733"/>
    </source>
</evidence>
<dbReference type="GO" id="GO:0006529">
    <property type="term" value="P:asparagine biosynthetic process"/>
    <property type="evidence" value="ECO:0007669"/>
    <property type="project" value="UniProtKB-KW"/>
</dbReference>
<dbReference type="InterPro" id="IPR001962">
    <property type="entry name" value="Asn_synthase"/>
</dbReference>
<dbReference type="Pfam" id="PF00733">
    <property type="entry name" value="Asn_synthase"/>
    <property type="match status" value="1"/>
</dbReference>
<dbReference type="GO" id="GO:0004066">
    <property type="term" value="F:asparagine synthase (glutamine-hydrolyzing) activity"/>
    <property type="evidence" value="ECO:0007669"/>
    <property type="project" value="InterPro"/>
</dbReference>
<keyword evidence="2" id="KW-0061">Asparagine biosynthesis</keyword>
<protein>
    <recommendedName>
        <fullName evidence="8">Glutamine amidotransferase type-2 domain-containing protein</fullName>
    </recommendedName>
</protein>
<feature type="domain" description="Glutamine amidotransferase type-2" evidence="5">
    <location>
        <begin position="151"/>
        <end position="257"/>
    </location>
</feature>
<dbReference type="Gene3D" id="3.40.50.620">
    <property type="entry name" value="HUPs"/>
    <property type="match status" value="1"/>
</dbReference>
<evidence type="ECO:0000256" key="2">
    <source>
        <dbReference type="ARBA" id="ARBA00022888"/>
    </source>
</evidence>
<name>A0A4P9ZIH9_9ASCO</name>
<dbReference type="InterPro" id="IPR051857">
    <property type="entry name" value="Asn_synthetase_domain"/>
</dbReference>
<proteinExistence type="predicted"/>
<dbReference type="InterPro" id="IPR029055">
    <property type="entry name" value="Ntn_hydrolases_N"/>
</dbReference>
<reference evidence="7" key="1">
    <citation type="journal article" date="2018" name="Nat. Microbiol.">
        <title>Leveraging single-cell genomics to expand the fungal tree of life.</title>
        <authorList>
            <person name="Ahrendt S.R."/>
            <person name="Quandt C.A."/>
            <person name="Ciobanu D."/>
            <person name="Clum A."/>
            <person name="Salamov A."/>
            <person name="Andreopoulos B."/>
            <person name="Cheng J.F."/>
            <person name="Woyke T."/>
            <person name="Pelin A."/>
            <person name="Henrissat B."/>
            <person name="Reynolds N.K."/>
            <person name="Benny G.L."/>
            <person name="Smith M.E."/>
            <person name="James T.Y."/>
            <person name="Grigoriev I.V."/>
        </authorList>
    </citation>
    <scope>NUCLEOTIDE SEQUENCE [LARGE SCALE GENOMIC DNA]</scope>
    <source>
        <strain evidence="7">Baker2002</strain>
    </source>
</reference>
<dbReference type="AlphaFoldDB" id="A0A4P9ZIH9"/>
<evidence type="ECO:0008006" key="8">
    <source>
        <dbReference type="Google" id="ProtNLM"/>
    </source>
</evidence>
<evidence type="ECO:0000256" key="3">
    <source>
        <dbReference type="ARBA" id="ARBA00022962"/>
    </source>
</evidence>
<evidence type="ECO:0000313" key="7">
    <source>
        <dbReference type="Proteomes" id="UP000268321"/>
    </source>
</evidence>
<dbReference type="PANTHER" id="PTHR45937">
    <property type="entry name" value="ASPARAGINE SYNTHETASE DOMAIN-CONTAINING PROTEIN 1"/>
    <property type="match status" value="1"/>
</dbReference>
<dbReference type="Pfam" id="PF13537">
    <property type="entry name" value="GATase_7"/>
    <property type="match status" value="1"/>
</dbReference>
<organism evidence="6 7">
    <name type="scientific">Metschnikowia bicuspidata</name>
    <dbReference type="NCBI Taxonomy" id="27322"/>
    <lineage>
        <taxon>Eukaryota</taxon>
        <taxon>Fungi</taxon>
        <taxon>Dikarya</taxon>
        <taxon>Ascomycota</taxon>
        <taxon>Saccharomycotina</taxon>
        <taxon>Pichiomycetes</taxon>
        <taxon>Metschnikowiaceae</taxon>
        <taxon>Metschnikowia</taxon>
    </lineage>
</organism>
<evidence type="ECO:0000256" key="1">
    <source>
        <dbReference type="ARBA" id="ARBA00022605"/>
    </source>
</evidence>
<keyword evidence="3" id="KW-0315">Glutamine amidotransferase</keyword>
<sequence>MCGIYFCAAHARPPVPQIFEKRVLCKKCPDFGPVSVCFRLGKDDIRQLVKNDRETRTQLDPESLQRIDALPRLRSLQVQLHAAKNANNAGEVVRIQLLLDALQNTSQRACAYSTDNALLAVLARGPDFAQYVLFLVGTAHCLLLSSVLSLRQPFAEQPASGDDLVLQYNGELYMDSCMRGNDTFFLFQRVLRAVAATSNALQRTQAILAAFLALDGEYAFVLTDRVTKTVYFGKDTVGKRSLLYCCDDNAFLVASVLPNKTGEVTECRGGVVYSTDLRNLETVAHEVDAAHHMPIPANLSLSVGTVARRTEALHAALSRACLVRQDTIQPLEHDSEILVGVLFSGGLDCTVVAALVAQNYITQNTRAAIDLLTVGFENPRTAMGPTQLPDRALAEKSWAELCSVFAGTCVSFQLVQIDVSYELWLRHKKVVQELIHPTNTEMDLSIAVAFYFACRSRNSTALQRLAEGIIAVENYSSEAKVLFSGLGADELFGGYSRHEKVLNSCLENDSVMDLYDTLSGELAAEIDFIYVRNLGRDDRAMCSWGKELRYPFLDRQVIRHAFEEIEPNLKVRFEWVDQTTKKGVSRVKRFERKYILRQVARSIGLTVAAEEPKRAIQFGAKTAKMEIGTSKAKGTDSL</sequence>
<dbReference type="EMBL" id="ML004428">
    <property type="protein sequence ID" value="RKP32987.1"/>
    <property type="molecule type" value="Genomic_DNA"/>
</dbReference>
<dbReference type="InterPro" id="IPR014729">
    <property type="entry name" value="Rossmann-like_a/b/a_fold"/>
</dbReference>
<keyword evidence="1" id="KW-0028">Amino-acid biosynthesis</keyword>
<dbReference type="Proteomes" id="UP000268321">
    <property type="component" value="Unassembled WGS sequence"/>
</dbReference>
<evidence type="ECO:0000313" key="6">
    <source>
        <dbReference type="EMBL" id="RKP32987.1"/>
    </source>
</evidence>
<evidence type="ECO:0000259" key="5">
    <source>
        <dbReference type="Pfam" id="PF13537"/>
    </source>
</evidence>
<gene>
    <name evidence="6" type="ORF">METBISCDRAFT_25183</name>
</gene>
<dbReference type="CDD" id="cd01991">
    <property type="entry name" value="Asn_synthase_B_C"/>
    <property type="match status" value="1"/>
</dbReference>
<dbReference type="OrthoDB" id="10252281at2759"/>
<feature type="domain" description="Asparagine synthetase" evidence="4">
    <location>
        <begin position="477"/>
        <end position="621"/>
    </location>
</feature>